<evidence type="ECO:0000313" key="1">
    <source>
        <dbReference type="EMBL" id="KAF7364154.1"/>
    </source>
</evidence>
<gene>
    <name evidence="1" type="ORF">MSAN_01074600</name>
</gene>
<accession>A0A8H6YS40</accession>
<evidence type="ECO:0000313" key="2">
    <source>
        <dbReference type="Proteomes" id="UP000623467"/>
    </source>
</evidence>
<sequence length="300" mass="34017">MFISWFLQNPILNSRITLWWQEAGELGNHLIVTSRQGIKSRLSPTLMTNFEKLPFELNSKIFLHCLPHDGRVHPNTMAAPLVLSQICSHWRAITLATPQIWSSIFFEFPHDSQYYGLSFLFGDETTPTIDRIVPLVDLWFSRSNGHPLSITIRCRQRGLRCPQGLMTVLANKSAQWQRLELMLSRMDFLELDSAPGPFTCLRSLALNINDHLPPSLTWNSDRYIRAPSLAVLRLGSSLSRTALLTGEATAPRLTALEFSTAYAALVVSVLHHLPHLQHLIVHRLHVYYPACMSKSTSPQT</sequence>
<protein>
    <submittedName>
        <fullName evidence="1">F-box domain-containing protein</fullName>
    </submittedName>
</protein>
<dbReference type="EMBL" id="JACAZH010000007">
    <property type="protein sequence ID" value="KAF7364154.1"/>
    <property type="molecule type" value="Genomic_DNA"/>
</dbReference>
<organism evidence="1 2">
    <name type="scientific">Mycena sanguinolenta</name>
    <dbReference type="NCBI Taxonomy" id="230812"/>
    <lineage>
        <taxon>Eukaryota</taxon>
        <taxon>Fungi</taxon>
        <taxon>Dikarya</taxon>
        <taxon>Basidiomycota</taxon>
        <taxon>Agaricomycotina</taxon>
        <taxon>Agaricomycetes</taxon>
        <taxon>Agaricomycetidae</taxon>
        <taxon>Agaricales</taxon>
        <taxon>Marasmiineae</taxon>
        <taxon>Mycenaceae</taxon>
        <taxon>Mycena</taxon>
    </lineage>
</organism>
<name>A0A8H6YS40_9AGAR</name>
<reference evidence="1" key="1">
    <citation type="submission" date="2020-05" db="EMBL/GenBank/DDBJ databases">
        <title>Mycena genomes resolve the evolution of fungal bioluminescence.</title>
        <authorList>
            <person name="Tsai I.J."/>
        </authorList>
    </citation>
    <scope>NUCLEOTIDE SEQUENCE</scope>
    <source>
        <strain evidence="1">160909Yilan</strain>
    </source>
</reference>
<dbReference type="AlphaFoldDB" id="A0A8H6YS40"/>
<comment type="caution">
    <text evidence="1">The sequence shown here is derived from an EMBL/GenBank/DDBJ whole genome shotgun (WGS) entry which is preliminary data.</text>
</comment>
<dbReference type="Proteomes" id="UP000623467">
    <property type="component" value="Unassembled WGS sequence"/>
</dbReference>
<dbReference type="OrthoDB" id="2269034at2759"/>
<keyword evidence="2" id="KW-1185">Reference proteome</keyword>
<proteinExistence type="predicted"/>